<accession>A0A495JXP1</accession>
<comment type="caution">
    <text evidence="2">The sequence shown here is derived from an EMBL/GenBank/DDBJ whole genome shotgun (WGS) entry which is preliminary data.</text>
</comment>
<organism evidence="2 3">
    <name type="scientific">Micromonospora pisi</name>
    <dbReference type="NCBI Taxonomy" id="589240"/>
    <lineage>
        <taxon>Bacteria</taxon>
        <taxon>Bacillati</taxon>
        <taxon>Actinomycetota</taxon>
        <taxon>Actinomycetes</taxon>
        <taxon>Micromonosporales</taxon>
        <taxon>Micromonosporaceae</taxon>
        <taxon>Micromonospora</taxon>
    </lineage>
</organism>
<keyword evidence="3" id="KW-1185">Reference proteome</keyword>
<dbReference type="AlphaFoldDB" id="A0A495JXP1"/>
<feature type="region of interest" description="Disordered" evidence="1">
    <location>
        <begin position="73"/>
        <end position="103"/>
    </location>
</feature>
<proteinExistence type="predicted"/>
<reference evidence="2 3" key="1">
    <citation type="submission" date="2018-10" db="EMBL/GenBank/DDBJ databases">
        <title>Sequencing the genomes of 1000 actinobacteria strains.</title>
        <authorList>
            <person name="Klenk H.-P."/>
        </authorList>
    </citation>
    <scope>NUCLEOTIDE SEQUENCE [LARGE SCALE GENOMIC DNA]</scope>
    <source>
        <strain evidence="2 3">DSM 45175</strain>
    </source>
</reference>
<evidence type="ECO:0000256" key="1">
    <source>
        <dbReference type="SAM" id="MobiDB-lite"/>
    </source>
</evidence>
<dbReference type="EMBL" id="RBKT01000001">
    <property type="protein sequence ID" value="RKR92969.1"/>
    <property type="molecule type" value="Genomic_DNA"/>
</dbReference>
<evidence type="ECO:0000313" key="2">
    <source>
        <dbReference type="EMBL" id="RKR92969.1"/>
    </source>
</evidence>
<evidence type="ECO:0000313" key="3">
    <source>
        <dbReference type="Proteomes" id="UP000277671"/>
    </source>
</evidence>
<name>A0A495JXP1_9ACTN</name>
<sequence>MFERRVASRRAVLYPQVEFDCASTRLGAELAAAGRARPELVEQLATVTSERDTVRADVTRLNAELAEAGRTRAELVDQASGQDGTHTWRWPGPRPGRSRPAPG</sequence>
<protein>
    <submittedName>
        <fullName evidence="2">Uncharacterized protein</fullName>
    </submittedName>
</protein>
<gene>
    <name evidence="2" type="ORF">BDK92_7460</name>
</gene>
<dbReference type="Proteomes" id="UP000277671">
    <property type="component" value="Unassembled WGS sequence"/>
</dbReference>